<evidence type="ECO:0000313" key="15">
    <source>
        <dbReference type="Proteomes" id="UP001633002"/>
    </source>
</evidence>
<dbReference type="Pfam" id="PF13374">
    <property type="entry name" value="TPR_10"/>
    <property type="match status" value="2"/>
</dbReference>
<dbReference type="Pfam" id="PF13616">
    <property type="entry name" value="Rotamase_3"/>
    <property type="match status" value="1"/>
</dbReference>
<proteinExistence type="inferred from homology"/>
<keyword evidence="10" id="KW-0697">Rotamase</keyword>
<evidence type="ECO:0000256" key="2">
    <source>
        <dbReference type="ARBA" id="ARBA00009622"/>
    </source>
</evidence>
<dbReference type="Gene3D" id="3.10.50.40">
    <property type="match status" value="1"/>
</dbReference>
<dbReference type="InterPro" id="IPR011990">
    <property type="entry name" value="TPR-like_helical_dom_sf"/>
</dbReference>
<dbReference type="GO" id="GO:0005874">
    <property type="term" value="C:microtubule"/>
    <property type="evidence" value="ECO:0007669"/>
    <property type="project" value="UniProtKB-KW"/>
</dbReference>
<keyword evidence="10" id="KW-0413">Isomerase</keyword>
<feature type="region of interest" description="Disordered" evidence="12">
    <location>
        <begin position="294"/>
        <end position="322"/>
    </location>
</feature>
<keyword evidence="8" id="KW-0505">Motor protein</keyword>
<keyword evidence="4" id="KW-0493">Microtubule</keyword>
<feature type="repeat" description="TPR" evidence="11">
    <location>
        <begin position="500"/>
        <end position="533"/>
    </location>
</feature>
<feature type="domain" description="PpiC" evidence="13">
    <location>
        <begin position="144"/>
        <end position="235"/>
    </location>
</feature>
<dbReference type="Gene3D" id="1.25.40.10">
    <property type="entry name" value="Tetratricopeptide repeat domain"/>
    <property type="match status" value="2"/>
</dbReference>
<keyword evidence="6 11" id="KW-0802">TPR repeat</keyword>
<dbReference type="InterPro" id="IPR002151">
    <property type="entry name" value="Kinesin_light"/>
</dbReference>
<dbReference type="Pfam" id="PF13424">
    <property type="entry name" value="TPR_12"/>
    <property type="match status" value="2"/>
</dbReference>
<dbReference type="InterPro" id="IPR046357">
    <property type="entry name" value="PPIase_dom_sf"/>
</dbReference>
<evidence type="ECO:0000256" key="10">
    <source>
        <dbReference type="PROSITE-ProRule" id="PRU00278"/>
    </source>
</evidence>
<keyword evidence="9" id="KW-0206">Cytoskeleton</keyword>
<dbReference type="Proteomes" id="UP001633002">
    <property type="component" value="Unassembled WGS sequence"/>
</dbReference>
<dbReference type="SUPFAM" id="SSF48452">
    <property type="entry name" value="TPR-like"/>
    <property type="match status" value="3"/>
</dbReference>
<evidence type="ECO:0000256" key="6">
    <source>
        <dbReference type="ARBA" id="ARBA00022803"/>
    </source>
</evidence>
<keyword evidence="3" id="KW-0963">Cytoplasm</keyword>
<evidence type="ECO:0000256" key="8">
    <source>
        <dbReference type="ARBA" id="ARBA00023175"/>
    </source>
</evidence>
<dbReference type="PROSITE" id="PS50005">
    <property type="entry name" value="TPR"/>
    <property type="match status" value="1"/>
</dbReference>
<comment type="subcellular location">
    <subcellularLocation>
        <location evidence="1">Cytoplasm</location>
        <location evidence="1">Cytoskeleton</location>
    </subcellularLocation>
</comment>
<evidence type="ECO:0000256" key="5">
    <source>
        <dbReference type="ARBA" id="ARBA00022737"/>
    </source>
</evidence>
<dbReference type="EMBL" id="JBJQOH010000007">
    <property type="protein sequence ID" value="KAL3681915.1"/>
    <property type="molecule type" value="Genomic_DNA"/>
</dbReference>
<dbReference type="PANTHER" id="PTHR45783:SF3">
    <property type="entry name" value="KINESIN LIGHT CHAIN"/>
    <property type="match status" value="1"/>
</dbReference>
<protein>
    <recommendedName>
        <fullName evidence="13">PpiC domain-containing protein</fullName>
    </recommendedName>
</protein>
<evidence type="ECO:0000256" key="3">
    <source>
        <dbReference type="ARBA" id="ARBA00022490"/>
    </source>
</evidence>
<comment type="similarity">
    <text evidence="2">Belongs to the kinesin light chain family.</text>
</comment>
<dbReference type="PROSITE" id="PS50198">
    <property type="entry name" value="PPIC_PPIASE_2"/>
    <property type="match status" value="1"/>
</dbReference>
<evidence type="ECO:0000259" key="13">
    <source>
        <dbReference type="PROSITE" id="PS50198"/>
    </source>
</evidence>
<organism evidence="14 15">
    <name type="scientific">Riccia sorocarpa</name>
    <dbReference type="NCBI Taxonomy" id="122646"/>
    <lineage>
        <taxon>Eukaryota</taxon>
        <taxon>Viridiplantae</taxon>
        <taxon>Streptophyta</taxon>
        <taxon>Embryophyta</taxon>
        <taxon>Marchantiophyta</taxon>
        <taxon>Marchantiopsida</taxon>
        <taxon>Marchantiidae</taxon>
        <taxon>Marchantiales</taxon>
        <taxon>Ricciaceae</taxon>
        <taxon>Riccia</taxon>
    </lineage>
</organism>
<dbReference type="SUPFAM" id="SSF54534">
    <property type="entry name" value="FKBP-like"/>
    <property type="match status" value="1"/>
</dbReference>
<dbReference type="InterPro" id="IPR000297">
    <property type="entry name" value="PPIase_PpiC"/>
</dbReference>
<keyword evidence="7" id="KW-0175">Coiled coil</keyword>
<evidence type="ECO:0000256" key="7">
    <source>
        <dbReference type="ARBA" id="ARBA00023054"/>
    </source>
</evidence>
<dbReference type="SMART" id="SM00028">
    <property type="entry name" value="TPR"/>
    <property type="match status" value="8"/>
</dbReference>
<evidence type="ECO:0000256" key="12">
    <source>
        <dbReference type="SAM" id="MobiDB-lite"/>
    </source>
</evidence>
<reference evidence="14 15" key="1">
    <citation type="submission" date="2024-09" db="EMBL/GenBank/DDBJ databases">
        <title>Chromosome-scale assembly of Riccia sorocarpa.</title>
        <authorList>
            <person name="Paukszto L."/>
        </authorList>
    </citation>
    <scope>NUCLEOTIDE SEQUENCE [LARGE SCALE GENOMIC DNA]</scope>
    <source>
        <strain evidence="14">LP-2024</strain>
        <tissue evidence="14">Aerial parts of the thallus</tissue>
    </source>
</reference>
<evidence type="ECO:0000256" key="11">
    <source>
        <dbReference type="PROSITE-ProRule" id="PRU00339"/>
    </source>
</evidence>
<dbReference type="InterPro" id="IPR019734">
    <property type="entry name" value="TPR_rpt"/>
</dbReference>
<keyword evidence="5" id="KW-0677">Repeat</keyword>
<evidence type="ECO:0000313" key="14">
    <source>
        <dbReference type="EMBL" id="KAL3681915.1"/>
    </source>
</evidence>
<evidence type="ECO:0000256" key="4">
    <source>
        <dbReference type="ARBA" id="ARBA00022701"/>
    </source>
</evidence>
<keyword evidence="15" id="KW-1185">Reference proteome</keyword>
<comment type="caution">
    <text evidence="14">The sequence shown here is derived from an EMBL/GenBank/DDBJ whole genome shotgun (WGS) entry which is preliminary data.</text>
</comment>
<dbReference type="PANTHER" id="PTHR45783">
    <property type="entry name" value="KINESIN LIGHT CHAIN"/>
    <property type="match status" value="1"/>
</dbReference>
<evidence type="ECO:0000256" key="1">
    <source>
        <dbReference type="ARBA" id="ARBA00004245"/>
    </source>
</evidence>
<gene>
    <name evidence="14" type="ORF">R1sor_024871</name>
</gene>
<evidence type="ECO:0000256" key="9">
    <source>
        <dbReference type="ARBA" id="ARBA00023212"/>
    </source>
</evidence>
<dbReference type="AlphaFoldDB" id="A0ABD3GRN5"/>
<name>A0ABD3GRN5_9MARC</name>
<accession>A0ABD3GRN5</accession>
<dbReference type="GO" id="GO:0003755">
    <property type="term" value="F:peptidyl-prolyl cis-trans isomerase activity"/>
    <property type="evidence" value="ECO:0007669"/>
    <property type="project" value="UniProtKB-KW"/>
</dbReference>
<sequence>MEATGLTRIGVGISVAGTASSARARGTLRLESSIRCSNRIVCPGTTLRLRRPRSARRNLRWEREKRSALGVVLIAARAFGVQREGPRLTTPRQTVIFGSRSLSSAQLPIWFPLSGKQSARISVASQASSGRVEAGGSVAKSREGREILVQHLLVKEDQLPLLLEIQRKITQEGLDLSDLATEYSICPSKDEGGMLGWLALGQTDPAFEEAAFGAPVNKLVRVKTKRGWHLLQVLGERNDVSQSSLDILDGDVDGPRADCTNKSSHLLQDQFNRFAAAVALADRKMAEEIIREMGDGDTGGIESSGFSDSEEETATAANGFEDSEQFIDDQLYHLQSSISETRNPAEIYRHTGKNRKREVTQLVEDPRGVEKELEELYEEVGRMIEEGDEENARDVIEANYEAVLEQLEEGICGVEQGAMLDILAQLYMDMGDFECAEVLLDQAKELLDDIRSPHKLLDNVLEHVGSMYTGIGKPEEGLPFYLRSLSIQEGVYGMDSPLLVRTILGLAKTYRDLEDGSKSIEQYQRALVLSESSRTQNSEVIILILTHLGHTLLEEDRLQEAEMTLRRAVMVTENAYGARDGRVGVATCALARAKSGGGEIDEAVRLFQRGLQLMEDCPRFSPEDPVVESVRTDLAEILNVIGRETEAQALWEENLRVKERELGKNDVQLVPHLNNLATSYAHSQLFDKCEPLLRRSLKLMTNHFGPKAPQISIALELLATALHHLGRGFEAEPLAREALAIREAHYGPDHPNTGQACNCLAAVLHGLDKDSESEMYLRKVLRIQEKELGPDCPEIMLTLELLVMLLDKQGRQDELPPVIRRLQRLEAILTDDSNNED</sequence>